<feature type="binding site" evidence="14">
    <location>
        <begin position="96"/>
        <end position="103"/>
    </location>
    <ligand>
        <name>ATP</name>
        <dbReference type="ChEBI" id="CHEBI:30616"/>
    </ligand>
</feature>
<dbReference type="STRING" id="1236970.JCM9140_1260"/>
<evidence type="ECO:0000256" key="5">
    <source>
        <dbReference type="ARBA" id="ARBA00012102"/>
    </source>
</evidence>
<dbReference type="NCBIfam" id="TIGR00554">
    <property type="entry name" value="panK_bact"/>
    <property type="match status" value="1"/>
</dbReference>
<evidence type="ECO:0000256" key="14">
    <source>
        <dbReference type="HAMAP-Rule" id="MF_00215"/>
    </source>
</evidence>
<dbReference type="GO" id="GO:0004594">
    <property type="term" value="F:pantothenate kinase activity"/>
    <property type="evidence" value="ECO:0007669"/>
    <property type="project" value="UniProtKB-UniRule"/>
</dbReference>
<organism evidence="17 18">
    <name type="scientific">Halalkalibacter wakoensis JCM 9140</name>
    <dbReference type="NCBI Taxonomy" id="1236970"/>
    <lineage>
        <taxon>Bacteria</taxon>
        <taxon>Bacillati</taxon>
        <taxon>Bacillota</taxon>
        <taxon>Bacilli</taxon>
        <taxon>Bacillales</taxon>
        <taxon>Bacillaceae</taxon>
        <taxon>Halalkalibacter</taxon>
    </lineage>
</organism>
<accession>W4Q0M4</accession>
<dbReference type="InterPro" id="IPR004566">
    <property type="entry name" value="PanK"/>
</dbReference>
<evidence type="ECO:0000256" key="9">
    <source>
        <dbReference type="ARBA" id="ARBA00022741"/>
    </source>
</evidence>
<dbReference type="AlphaFoldDB" id="W4Q0M4"/>
<evidence type="ECO:0000256" key="7">
    <source>
        <dbReference type="ARBA" id="ARBA00022490"/>
    </source>
</evidence>
<comment type="catalytic activity">
    <reaction evidence="1 14 15">
        <text>(R)-pantothenate + ATP = (R)-4'-phosphopantothenate + ADP + H(+)</text>
        <dbReference type="Rhea" id="RHEA:16373"/>
        <dbReference type="ChEBI" id="CHEBI:10986"/>
        <dbReference type="ChEBI" id="CHEBI:15378"/>
        <dbReference type="ChEBI" id="CHEBI:29032"/>
        <dbReference type="ChEBI" id="CHEBI:30616"/>
        <dbReference type="ChEBI" id="CHEBI:456216"/>
        <dbReference type="EC" id="2.7.1.33"/>
    </reaction>
</comment>
<keyword evidence="9 14" id="KW-0547">Nucleotide-binding</keyword>
<keyword evidence="7 14" id="KW-0963">Cytoplasm</keyword>
<comment type="pathway">
    <text evidence="3 14 15">Cofactor biosynthesis; coenzyme A biosynthesis; CoA from (R)-pantothenate: step 1/5.</text>
</comment>
<evidence type="ECO:0000256" key="4">
    <source>
        <dbReference type="ARBA" id="ARBA00006087"/>
    </source>
</evidence>
<dbReference type="CDD" id="cd02025">
    <property type="entry name" value="PanK"/>
    <property type="match status" value="1"/>
</dbReference>
<evidence type="ECO:0000256" key="12">
    <source>
        <dbReference type="ARBA" id="ARBA00022993"/>
    </source>
</evidence>
<dbReference type="UniPathway" id="UPA00241">
    <property type="reaction ID" value="UER00352"/>
</dbReference>
<evidence type="ECO:0000313" key="17">
    <source>
        <dbReference type="EMBL" id="GAE25278.1"/>
    </source>
</evidence>
<evidence type="ECO:0000256" key="1">
    <source>
        <dbReference type="ARBA" id="ARBA00001206"/>
    </source>
</evidence>
<dbReference type="EC" id="2.7.1.33" evidence="5 14"/>
<evidence type="ECO:0000256" key="2">
    <source>
        <dbReference type="ARBA" id="ARBA00004496"/>
    </source>
</evidence>
<evidence type="ECO:0000259" key="16">
    <source>
        <dbReference type="Pfam" id="PF00485"/>
    </source>
</evidence>
<comment type="similarity">
    <text evidence="4 14 15">Belongs to the prokaryotic pantothenate kinase family.</text>
</comment>
<gene>
    <name evidence="14" type="primary">coaA</name>
    <name evidence="17" type="ORF">JCM9140_1260</name>
</gene>
<comment type="caution">
    <text evidence="17">The sequence shown here is derived from an EMBL/GenBank/DDBJ whole genome shotgun (WGS) entry which is preliminary data.</text>
</comment>
<feature type="domain" description="Phosphoribulokinase/uridine kinase" evidence="16">
    <location>
        <begin position="91"/>
        <end position="243"/>
    </location>
</feature>
<evidence type="ECO:0000256" key="8">
    <source>
        <dbReference type="ARBA" id="ARBA00022679"/>
    </source>
</evidence>
<dbReference type="HAMAP" id="MF_00215">
    <property type="entry name" value="Pantothen_kinase_1"/>
    <property type="match status" value="1"/>
</dbReference>
<dbReference type="Proteomes" id="UP000018890">
    <property type="component" value="Unassembled WGS sequence"/>
</dbReference>
<dbReference type="InterPro" id="IPR027417">
    <property type="entry name" value="P-loop_NTPase"/>
</dbReference>
<dbReference type="OrthoDB" id="1550976at2"/>
<protein>
    <recommendedName>
        <fullName evidence="6 14">Pantothenate kinase</fullName>
        <ecNumber evidence="5 14">2.7.1.33</ecNumber>
    </recommendedName>
    <alternativeName>
        <fullName evidence="13 14">Pantothenic acid kinase</fullName>
    </alternativeName>
</protein>
<dbReference type="InterPro" id="IPR006083">
    <property type="entry name" value="PRK/URK"/>
</dbReference>
<proteinExistence type="inferred from homology"/>
<dbReference type="GO" id="GO:0015937">
    <property type="term" value="P:coenzyme A biosynthetic process"/>
    <property type="evidence" value="ECO:0007669"/>
    <property type="project" value="UniProtKB-UniRule"/>
</dbReference>
<sequence length="327" mass="37715">MATLNKSVPLSAYTTFSRAEWSKLSHSTIEILSADEREKLGSINETISADEVADIYLPLSQLLYMHMTQSVQLHENVSTFLQKKTKKVPFVIGVAGSVSVGKSTTARLIQALASRWPNQPKVDLVTTDGFLYPNSILEERGLMKRKGFPESYDIGKLIRFLYELKSGCAYIEAPMYSHLTYDILEDTVQKVIEPDVVIVEGINVLQVNKKDRRIPQVFVSDFFDFSIYVDAEEENIRSWYIERFKLLRNTAFQQSESFFHRYRHLNDAEAFAFANDVWATINGINLEKNIRPTRHRADLILKKGMEHRVEEVHLKKCRDEFISTFFN</sequence>
<dbReference type="SUPFAM" id="SSF52540">
    <property type="entry name" value="P-loop containing nucleoside triphosphate hydrolases"/>
    <property type="match status" value="1"/>
</dbReference>
<keyword evidence="8 14" id="KW-0808">Transferase</keyword>
<evidence type="ECO:0000256" key="6">
    <source>
        <dbReference type="ARBA" id="ARBA00015080"/>
    </source>
</evidence>
<keyword evidence="11 14" id="KW-0067">ATP-binding</keyword>
<dbReference type="PIRSF" id="PIRSF000545">
    <property type="entry name" value="Pantothenate_kin"/>
    <property type="match status" value="1"/>
</dbReference>
<evidence type="ECO:0000256" key="15">
    <source>
        <dbReference type="RuleBase" id="RU003530"/>
    </source>
</evidence>
<dbReference type="EMBL" id="BAUT01000008">
    <property type="protein sequence ID" value="GAE25278.1"/>
    <property type="molecule type" value="Genomic_DNA"/>
</dbReference>
<dbReference type="RefSeq" id="WP_052002081.1">
    <property type="nucleotide sequence ID" value="NZ_BAUT01000008.1"/>
</dbReference>
<comment type="subcellular location">
    <subcellularLocation>
        <location evidence="2 14 15">Cytoplasm</location>
    </subcellularLocation>
</comment>
<evidence type="ECO:0000256" key="13">
    <source>
        <dbReference type="ARBA" id="ARBA00032866"/>
    </source>
</evidence>
<evidence type="ECO:0000313" key="18">
    <source>
        <dbReference type="Proteomes" id="UP000018890"/>
    </source>
</evidence>
<evidence type="ECO:0000256" key="10">
    <source>
        <dbReference type="ARBA" id="ARBA00022777"/>
    </source>
</evidence>
<dbReference type="GO" id="GO:0005737">
    <property type="term" value="C:cytoplasm"/>
    <property type="evidence" value="ECO:0007669"/>
    <property type="project" value="UniProtKB-SubCell"/>
</dbReference>
<evidence type="ECO:0000256" key="3">
    <source>
        <dbReference type="ARBA" id="ARBA00005225"/>
    </source>
</evidence>
<evidence type="ECO:0000256" key="11">
    <source>
        <dbReference type="ARBA" id="ARBA00022840"/>
    </source>
</evidence>
<keyword evidence="18" id="KW-1185">Reference proteome</keyword>
<dbReference type="Pfam" id="PF00485">
    <property type="entry name" value="PRK"/>
    <property type="match status" value="1"/>
</dbReference>
<name>W4Q0M4_9BACI</name>
<dbReference type="PANTHER" id="PTHR10285">
    <property type="entry name" value="URIDINE KINASE"/>
    <property type="match status" value="1"/>
</dbReference>
<dbReference type="GO" id="GO:0005524">
    <property type="term" value="F:ATP binding"/>
    <property type="evidence" value="ECO:0007669"/>
    <property type="project" value="UniProtKB-UniRule"/>
</dbReference>
<dbReference type="Gene3D" id="3.40.50.300">
    <property type="entry name" value="P-loop containing nucleotide triphosphate hydrolases"/>
    <property type="match status" value="1"/>
</dbReference>
<reference evidence="17" key="1">
    <citation type="journal article" date="2014" name="Genome Announc.">
        <title>Draft Genome Sequences of Three Alkaliphilic Bacillus Strains, Bacillus wakoensis JCM 9140T, Bacillus akibai JCM 9157T, and Bacillus hemicellulosilyticus JCM 9152T.</title>
        <authorList>
            <person name="Yuki M."/>
            <person name="Oshima K."/>
            <person name="Suda W."/>
            <person name="Oshida Y."/>
            <person name="Kitamura K."/>
            <person name="Iida T."/>
            <person name="Hattori M."/>
            <person name="Ohkuma M."/>
        </authorList>
    </citation>
    <scope>NUCLEOTIDE SEQUENCE [LARGE SCALE GENOMIC DNA]</scope>
    <source>
        <strain evidence="17">JCM 9140</strain>
    </source>
</reference>
<keyword evidence="12 14" id="KW-0173">Coenzyme A biosynthesis</keyword>
<keyword evidence="10 14" id="KW-0418">Kinase</keyword>